<evidence type="ECO:0000313" key="2">
    <source>
        <dbReference type="EMBL" id="WZJ23330.1"/>
    </source>
</evidence>
<protein>
    <submittedName>
        <fullName evidence="2">DUF5710 domain-containing protein</fullName>
    </submittedName>
</protein>
<evidence type="ECO:0000259" key="1">
    <source>
        <dbReference type="Pfam" id="PF18974"/>
    </source>
</evidence>
<proteinExistence type="predicted"/>
<geneLocation type="plasmid" evidence="2 3">
    <name>unnamed1</name>
</geneLocation>
<dbReference type="InterPro" id="IPR043764">
    <property type="entry name" value="DUF5710"/>
</dbReference>
<accession>A0ABZ2XL64</accession>
<sequence>MRHYLSPEVISAERLSASKVSAKVRAGWVWHRLVPGFGACGGTASYSRALVAPDGTLAFVSDRVEGIEQIDTLPTLEISYRLLALTVPFTEKDAAKAAGAVWVGHRKTWACAPSRQAEFAQWIIGQPVEFDLLEAA</sequence>
<reference evidence="2 3" key="1">
    <citation type="submission" date="2024-04" db="EMBL/GenBank/DDBJ databases">
        <title>Dissimilatory iodate-reducing microorganisms contribute to the enrichment of iodine in groundwater.</title>
        <authorList>
            <person name="Jiang Z."/>
        </authorList>
    </citation>
    <scope>NUCLEOTIDE SEQUENCE [LARGE SCALE GENOMIC DNA]</scope>
    <source>
        <strain evidence="2 3">NCP973</strain>
        <plasmid evidence="2 3">unnamed1</plasmid>
    </source>
</reference>
<name>A0ABZ2XL64_9RHOO</name>
<organism evidence="2 3">
    <name type="scientific">Azonexus hydrophilus</name>
    <dbReference type="NCBI Taxonomy" id="418702"/>
    <lineage>
        <taxon>Bacteria</taxon>
        <taxon>Pseudomonadati</taxon>
        <taxon>Pseudomonadota</taxon>
        <taxon>Betaproteobacteria</taxon>
        <taxon>Rhodocyclales</taxon>
        <taxon>Azonexaceae</taxon>
        <taxon>Azonexus</taxon>
    </lineage>
</organism>
<dbReference type="Proteomes" id="UP001479520">
    <property type="component" value="Plasmid unnamed1"/>
</dbReference>
<gene>
    <name evidence="2" type="ORF">AADV58_18135</name>
</gene>
<dbReference type="RefSeq" id="WP_341744669.1">
    <property type="nucleotide sequence ID" value="NZ_CP151407.1"/>
</dbReference>
<dbReference type="Pfam" id="PF18974">
    <property type="entry name" value="DUF5710"/>
    <property type="match status" value="1"/>
</dbReference>
<dbReference type="EMBL" id="CP151407">
    <property type="protein sequence ID" value="WZJ23330.1"/>
    <property type="molecule type" value="Genomic_DNA"/>
</dbReference>
<feature type="domain" description="DUF5710" evidence="1">
    <location>
        <begin position="84"/>
        <end position="122"/>
    </location>
</feature>
<evidence type="ECO:0000313" key="3">
    <source>
        <dbReference type="Proteomes" id="UP001479520"/>
    </source>
</evidence>
<keyword evidence="3" id="KW-1185">Reference proteome</keyword>
<keyword evidence="2" id="KW-0614">Plasmid</keyword>